<feature type="domain" description="Gfo/Idh/MocA-like oxidoreductase N-terminal" evidence="3">
    <location>
        <begin position="2"/>
        <end position="118"/>
    </location>
</feature>
<dbReference type="PANTHER" id="PTHR43708">
    <property type="entry name" value="CONSERVED EXPRESSED OXIDOREDUCTASE (EUROFUNG)"/>
    <property type="match status" value="1"/>
</dbReference>
<name>A0ABT7XU34_9NEIS</name>
<evidence type="ECO:0000256" key="2">
    <source>
        <dbReference type="ARBA" id="ARBA00023002"/>
    </source>
</evidence>
<keyword evidence="2" id="KW-0560">Oxidoreductase</keyword>
<evidence type="ECO:0000313" key="5">
    <source>
        <dbReference type="EMBL" id="MDN0077307.1"/>
    </source>
</evidence>
<comment type="caution">
    <text evidence="5">The sequence shown here is derived from an EMBL/GenBank/DDBJ whole genome shotgun (WGS) entry which is preliminary data.</text>
</comment>
<dbReference type="InterPro" id="IPR051317">
    <property type="entry name" value="Gfo/Idh/MocA_oxidoreduct"/>
</dbReference>
<proteinExistence type="inferred from homology"/>
<dbReference type="SUPFAM" id="SSF55347">
    <property type="entry name" value="Glyceraldehyde-3-phosphate dehydrogenase-like, C-terminal domain"/>
    <property type="match status" value="1"/>
</dbReference>
<dbReference type="InterPro" id="IPR004104">
    <property type="entry name" value="Gfo/Idh/MocA-like_OxRdtase_C"/>
</dbReference>
<sequence length="339" mass="36823">MIRVALIGFGYAGRVFHAPLIQATSGLHLTLVGSSRPDDVRAALPGVAVLPSEQALLHPDVDLVVIATPNDTHAPLARQALLAGKDVVIDKPFALDLAEAQGVAELAAQQKRLLSVFHNRRWDSDFLAVKTAIDEGLLGEVVHFESHIDRYRPQVRERWRESAVPGGGVWFDLGPHLVDQTLQLFGQPCAVSAQLARQRAGAQAVDWAHVLLDYGQRRVVLHASMLVAGGSSRFTVHGSRGSLVKHSADIQERQLLAGLLPGEAEWGVDEEPARFYDGSDGSVHELAVPRGCQQAYYEQLRDALLGKCANPVLPEQALAVMRVIEAAQQSAEQERVIVL</sequence>
<evidence type="ECO:0000313" key="6">
    <source>
        <dbReference type="Proteomes" id="UP001168540"/>
    </source>
</evidence>
<reference evidence="5" key="1">
    <citation type="submission" date="2023-06" db="EMBL/GenBank/DDBJ databases">
        <authorList>
            <person name="Zhang S."/>
        </authorList>
    </citation>
    <scope>NUCLEOTIDE SEQUENCE</scope>
    <source>
        <strain evidence="5">SG2303</strain>
    </source>
</reference>
<dbReference type="Gene3D" id="3.30.360.10">
    <property type="entry name" value="Dihydrodipicolinate Reductase, domain 2"/>
    <property type="match status" value="1"/>
</dbReference>
<dbReference type="Pfam" id="PF02894">
    <property type="entry name" value="GFO_IDH_MocA_C"/>
    <property type="match status" value="1"/>
</dbReference>
<accession>A0ABT7XU34</accession>
<dbReference type="PANTHER" id="PTHR43708:SF5">
    <property type="entry name" value="CONSERVED EXPRESSED OXIDOREDUCTASE (EUROFUNG)-RELATED"/>
    <property type="match status" value="1"/>
</dbReference>
<evidence type="ECO:0000256" key="1">
    <source>
        <dbReference type="ARBA" id="ARBA00010928"/>
    </source>
</evidence>
<organism evidence="5 6">
    <name type="scientific">Crenobacter oryzisoli</name>
    <dbReference type="NCBI Taxonomy" id="3056844"/>
    <lineage>
        <taxon>Bacteria</taxon>
        <taxon>Pseudomonadati</taxon>
        <taxon>Pseudomonadota</taxon>
        <taxon>Betaproteobacteria</taxon>
        <taxon>Neisseriales</taxon>
        <taxon>Neisseriaceae</taxon>
        <taxon>Crenobacter</taxon>
    </lineage>
</organism>
<dbReference type="Pfam" id="PF01408">
    <property type="entry name" value="GFO_IDH_MocA"/>
    <property type="match status" value="1"/>
</dbReference>
<dbReference type="InterPro" id="IPR036291">
    <property type="entry name" value="NAD(P)-bd_dom_sf"/>
</dbReference>
<dbReference type="Gene3D" id="3.40.50.720">
    <property type="entry name" value="NAD(P)-binding Rossmann-like Domain"/>
    <property type="match status" value="1"/>
</dbReference>
<evidence type="ECO:0000259" key="4">
    <source>
        <dbReference type="Pfam" id="PF02894"/>
    </source>
</evidence>
<dbReference type="SUPFAM" id="SSF51735">
    <property type="entry name" value="NAD(P)-binding Rossmann-fold domains"/>
    <property type="match status" value="1"/>
</dbReference>
<protein>
    <submittedName>
        <fullName evidence="5">Oxidoreductase</fullName>
    </submittedName>
</protein>
<dbReference type="RefSeq" id="WP_289831956.1">
    <property type="nucleotide sequence ID" value="NZ_JAUEDK010000061.1"/>
</dbReference>
<gene>
    <name evidence="5" type="ORF">QU481_20960</name>
</gene>
<dbReference type="Proteomes" id="UP001168540">
    <property type="component" value="Unassembled WGS sequence"/>
</dbReference>
<dbReference type="EMBL" id="JAUEDK010000061">
    <property type="protein sequence ID" value="MDN0077307.1"/>
    <property type="molecule type" value="Genomic_DNA"/>
</dbReference>
<dbReference type="NCBIfam" id="NF008607">
    <property type="entry name" value="PRK11579.1"/>
    <property type="match status" value="1"/>
</dbReference>
<keyword evidence="6" id="KW-1185">Reference proteome</keyword>
<dbReference type="InterPro" id="IPR000683">
    <property type="entry name" value="Gfo/Idh/MocA-like_OxRdtase_N"/>
</dbReference>
<feature type="domain" description="Gfo/Idh/MocA-like oxidoreductase C-terminal" evidence="4">
    <location>
        <begin position="130"/>
        <end position="337"/>
    </location>
</feature>
<comment type="similarity">
    <text evidence="1">Belongs to the Gfo/Idh/MocA family.</text>
</comment>
<evidence type="ECO:0000259" key="3">
    <source>
        <dbReference type="Pfam" id="PF01408"/>
    </source>
</evidence>